<proteinExistence type="predicted"/>
<evidence type="ECO:0000259" key="1">
    <source>
        <dbReference type="Pfam" id="PF08447"/>
    </source>
</evidence>
<comment type="caution">
    <text evidence="2">The sequence shown here is derived from an EMBL/GenBank/DDBJ whole genome shotgun (WGS) entry which is preliminary data.</text>
</comment>
<feature type="domain" description="PAS fold-3" evidence="1">
    <location>
        <begin position="41"/>
        <end position="92"/>
    </location>
</feature>
<name>A0A6A1R428_9BURK</name>
<dbReference type="AlphaFoldDB" id="A0A6A1R428"/>
<dbReference type="Gene3D" id="3.30.450.20">
    <property type="entry name" value="PAS domain"/>
    <property type="match status" value="1"/>
</dbReference>
<dbReference type="InterPro" id="IPR035965">
    <property type="entry name" value="PAS-like_dom_sf"/>
</dbReference>
<accession>A0A6A1R428</accession>
<organism evidence="2">
    <name type="scientific">Comamonas kerstersii</name>
    <dbReference type="NCBI Taxonomy" id="225992"/>
    <lineage>
        <taxon>Bacteria</taxon>
        <taxon>Pseudomonadati</taxon>
        <taxon>Pseudomonadota</taxon>
        <taxon>Betaproteobacteria</taxon>
        <taxon>Burkholderiales</taxon>
        <taxon>Comamonadaceae</taxon>
        <taxon>Comamonas</taxon>
    </lineage>
</organism>
<reference evidence="2" key="1">
    <citation type="submission" date="2019-09" db="EMBL/GenBank/DDBJ databases">
        <title>Draft genome sequences of 48 bacterial type strains from the CCUG.</title>
        <authorList>
            <person name="Tunovic T."/>
            <person name="Pineiro-Iglesias B."/>
            <person name="Unosson C."/>
            <person name="Inganas E."/>
            <person name="Ohlen M."/>
            <person name="Cardew S."/>
            <person name="Jensie-Markopoulos S."/>
            <person name="Salva-Serra F."/>
            <person name="Jaen-Luchoro D."/>
            <person name="Karlsson R."/>
            <person name="Svensson-Stadler L."/>
            <person name="Chun J."/>
            <person name="Moore E."/>
        </authorList>
    </citation>
    <scope>NUCLEOTIDE SEQUENCE</scope>
    <source>
        <strain evidence="2">CCUG 15333</strain>
    </source>
</reference>
<sequence>MSARSGADHLAVLDELPHMVWMRQDGQPHGNLAWREYTGGHAPQDWLELVHPEDQAAARQQWQQSVQAQKTFEAQLRLRRHDEHYRWVLALCRYPS</sequence>
<protein>
    <submittedName>
        <fullName evidence="2">PAS domain-containing protein</fullName>
    </submittedName>
</protein>
<dbReference type="SUPFAM" id="SSF55785">
    <property type="entry name" value="PYP-like sensor domain (PAS domain)"/>
    <property type="match status" value="1"/>
</dbReference>
<gene>
    <name evidence="2" type="ORF">F7P80_06925</name>
</gene>
<dbReference type="EMBL" id="VZOT01000003">
    <property type="protein sequence ID" value="KAB0587490.1"/>
    <property type="molecule type" value="Genomic_DNA"/>
</dbReference>
<dbReference type="RefSeq" id="WP_151043576.1">
    <property type="nucleotide sequence ID" value="NZ_CATYED010000015.1"/>
</dbReference>
<dbReference type="Pfam" id="PF08447">
    <property type="entry name" value="PAS_3"/>
    <property type="match status" value="1"/>
</dbReference>
<dbReference type="InterPro" id="IPR013655">
    <property type="entry name" value="PAS_fold_3"/>
</dbReference>
<evidence type="ECO:0000313" key="2">
    <source>
        <dbReference type="EMBL" id="KAB0587490.1"/>
    </source>
</evidence>